<gene>
    <name evidence="1" type="ORF">CTRU02_202593</name>
</gene>
<proteinExistence type="predicted"/>
<evidence type="ECO:0000313" key="2">
    <source>
        <dbReference type="Proteomes" id="UP000805649"/>
    </source>
</evidence>
<sequence length="266" mass="30290">MRFSFLQTQSSSFPIIPRRRPLLAPQHQILVALSRYQDIMAPSNQPMTQALLARAHSPDTVNRIFTDKIQYRPLYLRPSSPPPSNARTSRRKAREDAKKKQKLKPKPLSARERRRRGLYEVPREGQKYAIFEPLRRLWLGYIEEILGSELYGGGTGAAAKLTAAEFHGAEVEVSRSSCPSRVGIKGIVIKDSRFAFEVITPKNEVKIVPKEGTWFKVEIPVKEPGADAASEETSRRFVFEVLGDQFLMRGADRANKKFKNHYLKNI</sequence>
<accession>A0ACC3ZKP9</accession>
<keyword evidence="2" id="KW-1185">Reference proteome</keyword>
<dbReference type="EMBL" id="VUJX02000001">
    <property type="protein sequence ID" value="KAL0944706.1"/>
    <property type="molecule type" value="Genomic_DNA"/>
</dbReference>
<name>A0ACC3ZKP9_COLTU</name>
<reference evidence="1 2" key="1">
    <citation type="journal article" date="2020" name="Phytopathology">
        <title>Genome Sequence Resources of Colletotrichum truncatum, C. plurivorum, C. musicola, and C. sojae: Four Species Pathogenic to Soybean (Glycine max).</title>
        <authorList>
            <person name="Rogerio F."/>
            <person name="Boufleur T.R."/>
            <person name="Ciampi-Guillardi M."/>
            <person name="Sukno S.A."/>
            <person name="Thon M.R."/>
            <person name="Massola Junior N.S."/>
            <person name="Baroncelli R."/>
        </authorList>
    </citation>
    <scope>NUCLEOTIDE SEQUENCE [LARGE SCALE GENOMIC DNA]</scope>
    <source>
        <strain evidence="1 2">CMES1059</strain>
    </source>
</reference>
<organism evidence="1 2">
    <name type="scientific">Colletotrichum truncatum</name>
    <name type="common">Anthracnose fungus</name>
    <name type="synonym">Colletotrichum capsici</name>
    <dbReference type="NCBI Taxonomy" id="5467"/>
    <lineage>
        <taxon>Eukaryota</taxon>
        <taxon>Fungi</taxon>
        <taxon>Dikarya</taxon>
        <taxon>Ascomycota</taxon>
        <taxon>Pezizomycotina</taxon>
        <taxon>Sordariomycetes</taxon>
        <taxon>Hypocreomycetidae</taxon>
        <taxon>Glomerellales</taxon>
        <taxon>Glomerellaceae</taxon>
        <taxon>Colletotrichum</taxon>
        <taxon>Colletotrichum truncatum species complex</taxon>
    </lineage>
</organism>
<protein>
    <submittedName>
        <fullName evidence="1">Ribonuclease P protein subunit p29</fullName>
    </submittedName>
</protein>
<comment type="caution">
    <text evidence="1">The sequence shown here is derived from an EMBL/GenBank/DDBJ whole genome shotgun (WGS) entry which is preliminary data.</text>
</comment>
<dbReference type="Proteomes" id="UP000805649">
    <property type="component" value="Unassembled WGS sequence"/>
</dbReference>
<evidence type="ECO:0000313" key="1">
    <source>
        <dbReference type="EMBL" id="KAL0944706.1"/>
    </source>
</evidence>